<reference evidence="2 4" key="1">
    <citation type="submission" date="2009-09" db="EMBL/GenBank/DDBJ databases">
        <authorList>
            <person name="Qin X."/>
            <person name="Bachman B."/>
            <person name="Battles P."/>
            <person name="Bell A."/>
            <person name="Bess C."/>
            <person name="Bickham C."/>
            <person name="Chaboub L."/>
            <person name="Chen D."/>
            <person name="Coyle M."/>
            <person name="Deiros D.R."/>
            <person name="Dinh H."/>
            <person name="Forbes L."/>
            <person name="Fowler G."/>
            <person name="Francisco L."/>
            <person name="Fu Q."/>
            <person name="Gubbala S."/>
            <person name="Hale W."/>
            <person name="Han Y."/>
            <person name="Hemphill L."/>
            <person name="Highlander S.K."/>
            <person name="Hirani K."/>
            <person name="Hogues M."/>
            <person name="Jackson L."/>
            <person name="Jakkamsetti A."/>
            <person name="Javaid M."/>
            <person name="Jiang H."/>
            <person name="Korchina V."/>
            <person name="Kovar C."/>
            <person name="Lara F."/>
            <person name="Lee S."/>
            <person name="Mata R."/>
            <person name="Mathew T."/>
            <person name="Moen C."/>
            <person name="Morales K."/>
            <person name="Munidasa M."/>
            <person name="Nazareth L."/>
            <person name="Ngo R."/>
            <person name="Nguyen L."/>
            <person name="Okwuonu G."/>
            <person name="Ongeri F."/>
            <person name="Patil S."/>
            <person name="Petrosino J."/>
            <person name="Pham C."/>
            <person name="Pham P."/>
            <person name="Pu L.-L."/>
            <person name="Puazo M."/>
            <person name="Raj R."/>
            <person name="Reid J."/>
            <person name="Rouhana J."/>
            <person name="Saada N."/>
            <person name="Shang Y."/>
            <person name="Simmons D."/>
            <person name="Thornton R."/>
            <person name="Warren J."/>
            <person name="Weissenberger G."/>
            <person name="Zhang J."/>
            <person name="Zhang L."/>
            <person name="Zhou C."/>
            <person name="Zhu D."/>
            <person name="Muzny D."/>
            <person name="Worley K."/>
            <person name="Gibbs R."/>
        </authorList>
    </citation>
    <scope>NUCLEOTIDE SEQUENCE [LARGE SCALE GENOMIC DNA]</scope>
    <source>
        <strain evidence="2 4">DSM 16041</strain>
    </source>
</reference>
<evidence type="ECO:0000313" key="4">
    <source>
        <dbReference type="Proteomes" id="UP000003675"/>
    </source>
</evidence>
<accession>C8P4H8</accession>
<comment type="caution">
    <text evidence="2">The sequence shown here is derived from an EMBL/GenBank/DDBJ whole genome shotgun (WGS) entry which is preliminary data.</text>
</comment>
<sequence length="146" mass="16835">MADYAKRQLKALDRIAKKIADAEGHLTKIEDSIDNKKHRTAQHETIKDIKSILKHAYKVDKDADKLEERAGEGHKDPAENHYIYMEDEEVVIKDLEKAFKELDDKLGQLTDTEGDKVKAFRAEHHYLEKAKDILQKAGKYHPADQD</sequence>
<dbReference type="eggNOG" id="ENOG5033ENY">
    <property type="taxonomic scope" value="Bacteria"/>
</dbReference>
<name>C8P4H8_9LACO</name>
<evidence type="ECO:0000256" key="1">
    <source>
        <dbReference type="SAM" id="Coils"/>
    </source>
</evidence>
<gene>
    <name evidence="3" type="ORF">FC31_GL000800</name>
    <name evidence="2" type="ORF">HMPREF0494_0222</name>
</gene>
<dbReference type="Proteomes" id="UP000003675">
    <property type="component" value="Unassembled WGS sequence"/>
</dbReference>
<dbReference type="RefSeq" id="WP_007124894.1">
    <property type="nucleotide sequence ID" value="NZ_AZDK01000002.1"/>
</dbReference>
<dbReference type="HOGENOM" id="CLU_1832625_0_0_9"/>
<keyword evidence="5" id="KW-1185">Reference proteome</keyword>
<dbReference type="EMBL" id="ACLL01000007">
    <property type="protein sequence ID" value="EEW54598.1"/>
    <property type="molecule type" value="Genomic_DNA"/>
</dbReference>
<reference evidence="3 5" key="2">
    <citation type="journal article" date="2015" name="Genome Announc.">
        <title>Expanding the biotechnology potential of lactobacilli through comparative genomics of 213 strains and associated genera.</title>
        <authorList>
            <person name="Sun Z."/>
            <person name="Harris H.M."/>
            <person name="McCann A."/>
            <person name="Guo C."/>
            <person name="Argimon S."/>
            <person name="Zhang W."/>
            <person name="Yang X."/>
            <person name="Jeffery I.B."/>
            <person name="Cooney J.C."/>
            <person name="Kagawa T.F."/>
            <person name="Liu W."/>
            <person name="Song Y."/>
            <person name="Salvetti E."/>
            <person name="Wrobel A."/>
            <person name="Rasinkangas P."/>
            <person name="Parkhill J."/>
            <person name="Rea M.C."/>
            <person name="O'Sullivan O."/>
            <person name="Ritari J."/>
            <person name="Douillard F.P."/>
            <person name="Paul Ross R."/>
            <person name="Yang R."/>
            <person name="Briner A.E."/>
            <person name="Felis G.E."/>
            <person name="de Vos W.M."/>
            <person name="Barrangou R."/>
            <person name="Klaenhammer T.R."/>
            <person name="Caufield P.W."/>
            <person name="Cui Y."/>
            <person name="Zhang H."/>
            <person name="O'Toole P.W."/>
        </authorList>
    </citation>
    <scope>NUCLEOTIDE SEQUENCE [LARGE SCALE GENOMIC DNA]</scope>
    <source>
        <strain evidence="3 5">DSM 16041</strain>
    </source>
</reference>
<protein>
    <submittedName>
        <fullName evidence="2">Uncharacterized protein</fullName>
    </submittedName>
</protein>
<feature type="coiled-coil region" evidence="1">
    <location>
        <begin position="85"/>
        <end position="112"/>
    </location>
</feature>
<evidence type="ECO:0000313" key="3">
    <source>
        <dbReference type="EMBL" id="KRK60763.1"/>
    </source>
</evidence>
<dbReference type="Proteomes" id="UP000051883">
    <property type="component" value="Unassembled WGS sequence"/>
</dbReference>
<proteinExistence type="predicted"/>
<organism evidence="2 4">
    <name type="scientific">Limosilactobacillus antri DSM 16041</name>
    <dbReference type="NCBI Taxonomy" id="525309"/>
    <lineage>
        <taxon>Bacteria</taxon>
        <taxon>Bacillati</taxon>
        <taxon>Bacillota</taxon>
        <taxon>Bacilli</taxon>
        <taxon>Lactobacillales</taxon>
        <taxon>Lactobacillaceae</taxon>
        <taxon>Limosilactobacillus</taxon>
    </lineage>
</organism>
<dbReference type="OrthoDB" id="2310668at2"/>
<evidence type="ECO:0000313" key="5">
    <source>
        <dbReference type="Proteomes" id="UP000051883"/>
    </source>
</evidence>
<dbReference type="PATRIC" id="fig|525309.8.peg.810"/>
<keyword evidence="1" id="KW-0175">Coiled coil</keyword>
<evidence type="ECO:0000313" key="2">
    <source>
        <dbReference type="EMBL" id="EEW54598.1"/>
    </source>
</evidence>
<dbReference type="EMBL" id="AZDK01000002">
    <property type="protein sequence ID" value="KRK60763.1"/>
    <property type="molecule type" value="Genomic_DNA"/>
</dbReference>
<dbReference type="AlphaFoldDB" id="C8P4H8"/>